<organism evidence="2 3">
    <name type="scientific">Penicillium digitatum (strain PHI26 / CECT 20796)</name>
    <name type="common">Green mold</name>
    <dbReference type="NCBI Taxonomy" id="1170229"/>
    <lineage>
        <taxon>Eukaryota</taxon>
        <taxon>Fungi</taxon>
        <taxon>Dikarya</taxon>
        <taxon>Ascomycota</taxon>
        <taxon>Pezizomycotina</taxon>
        <taxon>Eurotiomycetes</taxon>
        <taxon>Eurotiomycetidae</taxon>
        <taxon>Eurotiales</taxon>
        <taxon>Aspergillaceae</taxon>
        <taxon>Penicillium</taxon>
    </lineage>
</organism>
<dbReference type="EMBL" id="AKCT01000296">
    <property type="protein sequence ID" value="EKV05860.1"/>
    <property type="molecule type" value="Genomic_DNA"/>
</dbReference>
<proteinExistence type="predicted"/>
<reference evidence="3" key="1">
    <citation type="journal article" date="2012" name="BMC Genomics">
        <title>Genome sequence of the necrotrophic fungus Penicillium digitatum, the main postharvest pathogen of citrus.</title>
        <authorList>
            <person name="Marcet-Houben M."/>
            <person name="Ballester A.-R."/>
            <person name="de la Fuente B."/>
            <person name="Harries E."/>
            <person name="Marcos J.F."/>
            <person name="Gonzalez-Candelas L."/>
            <person name="Gabaldon T."/>
        </authorList>
    </citation>
    <scope>NUCLEOTIDE SEQUENCE [LARGE SCALE GENOMIC DNA]</scope>
    <source>
        <strain evidence="3">PHI26 / CECT 20796</strain>
    </source>
</reference>
<protein>
    <submittedName>
        <fullName evidence="2">Uncharacterized protein</fullName>
    </submittedName>
</protein>
<keyword evidence="3" id="KW-1185">Reference proteome</keyword>
<dbReference type="HOGENOM" id="CLU_2622761_0_0_1"/>
<sequence length="78" mass="9089">MIFEWRWRVPEGDGDQRKKGAPCHPPGTNSMPNRQSPNAELFEIQDQNAPWQRNPRPHKWGGRLISDPPFVRFIDLLA</sequence>
<name>K9F8Y3_PEND2</name>
<evidence type="ECO:0000256" key="1">
    <source>
        <dbReference type="SAM" id="MobiDB-lite"/>
    </source>
</evidence>
<evidence type="ECO:0000313" key="2">
    <source>
        <dbReference type="EMBL" id="EKV05860.1"/>
    </source>
</evidence>
<dbReference type="Proteomes" id="UP000009882">
    <property type="component" value="Unassembled WGS sequence"/>
</dbReference>
<gene>
    <name evidence="2" type="ORF">PDIG_80570</name>
</gene>
<feature type="compositionally biased region" description="Basic and acidic residues" evidence="1">
    <location>
        <begin position="9"/>
        <end position="18"/>
    </location>
</feature>
<comment type="caution">
    <text evidence="2">The sequence shown here is derived from an EMBL/GenBank/DDBJ whole genome shotgun (WGS) entry which is preliminary data.</text>
</comment>
<feature type="compositionally biased region" description="Polar residues" evidence="1">
    <location>
        <begin position="27"/>
        <end position="38"/>
    </location>
</feature>
<dbReference type="InParanoid" id="K9F8Y3"/>
<feature type="region of interest" description="Disordered" evidence="1">
    <location>
        <begin position="9"/>
        <end position="40"/>
    </location>
</feature>
<evidence type="ECO:0000313" key="3">
    <source>
        <dbReference type="Proteomes" id="UP000009882"/>
    </source>
</evidence>
<accession>K9F8Y3</accession>
<dbReference type="AlphaFoldDB" id="K9F8Y3"/>